<evidence type="ECO:0000256" key="3">
    <source>
        <dbReference type="ARBA" id="ARBA00022989"/>
    </source>
</evidence>
<evidence type="ECO:0000256" key="5">
    <source>
        <dbReference type="SAM" id="Phobius"/>
    </source>
</evidence>
<evidence type="ECO:0000313" key="9">
    <source>
        <dbReference type="Proteomes" id="UP000663891"/>
    </source>
</evidence>
<reference evidence="8" key="1">
    <citation type="submission" date="2021-02" db="EMBL/GenBank/DDBJ databases">
        <authorList>
            <person name="Nowell W R."/>
        </authorList>
    </citation>
    <scope>NUCLEOTIDE SEQUENCE</scope>
</reference>
<evidence type="ECO:0000256" key="2">
    <source>
        <dbReference type="ARBA" id="ARBA00022692"/>
    </source>
</evidence>
<comment type="subcellular location">
    <subcellularLocation>
        <location evidence="1">Membrane</location>
    </subcellularLocation>
</comment>
<feature type="chain" id="PRO_5032895973" description="G-protein coupled receptors family 1 profile domain-containing protein" evidence="6">
    <location>
        <begin position="20"/>
        <end position="341"/>
    </location>
</feature>
<evidence type="ECO:0000256" key="6">
    <source>
        <dbReference type="SAM" id="SignalP"/>
    </source>
</evidence>
<accession>A0A814L894</accession>
<feature type="transmembrane region" description="Helical" evidence="5">
    <location>
        <begin position="294"/>
        <end position="315"/>
    </location>
</feature>
<gene>
    <name evidence="8" type="ORF">VCS650_LOCUS17883</name>
</gene>
<evidence type="ECO:0000259" key="7">
    <source>
        <dbReference type="PROSITE" id="PS50262"/>
    </source>
</evidence>
<dbReference type="InterPro" id="IPR017452">
    <property type="entry name" value="GPCR_Rhodpsn_7TM"/>
</dbReference>
<evidence type="ECO:0000256" key="1">
    <source>
        <dbReference type="ARBA" id="ARBA00004370"/>
    </source>
</evidence>
<sequence>MHLFKIIILISSLWNVSNGNYRIYETIPKNNSTVFDCLYNLVITGDELLQLGMDVHIDSIPYCRQSSIKNNGNPLPNNTEQWTFDQLRQMNISLKQLYDWYVPLDIIEEYLLEQSNGTIVNCSNKNNYWFGNRYMIIQVCLTFNDYLYARVSIERVITVHKWISLCIFILIMLTHIHDPIHRHLIDDIDIDEQRIWCVVQYSSSINIYNSFITLFHFLLPLLINIISTIYIIISIARSRLTIQPRLTFKEHLQLQLKKHKSHLIALCTLVFLALPRLIISFISGCMKSPYHSWLFLSSYLFAFLPSMITFIIFVLPSKMYKKEFNTVLDQTVRRLRTIYRR</sequence>
<dbReference type="OrthoDB" id="10062679at2759"/>
<dbReference type="GO" id="GO:0016020">
    <property type="term" value="C:membrane"/>
    <property type="evidence" value="ECO:0007669"/>
    <property type="project" value="UniProtKB-SubCell"/>
</dbReference>
<protein>
    <recommendedName>
        <fullName evidence="7">G-protein coupled receptors family 1 profile domain-containing protein</fullName>
    </recommendedName>
</protein>
<dbReference type="Proteomes" id="UP000663891">
    <property type="component" value="Unassembled WGS sequence"/>
</dbReference>
<dbReference type="AlphaFoldDB" id="A0A814L894"/>
<keyword evidence="3 5" id="KW-1133">Transmembrane helix</keyword>
<evidence type="ECO:0000256" key="4">
    <source>
        <dbReference type="ARBA" id="ARBA00023136"/>
    </source>
</evidence>
<proteinExistence type="predicted"/>
<feature type="transmembrane region" description="Helical" evidence="5">
    <location>
        <begin position="211"/>
        <end position="236"/>
    </location>
</feature>
<name>A0A814L894_9BILA</name>
<comment type="caution">
    <text evidence="8">The sequence shown here is derived from an EMBL/GenBank/DDBJ whole genome shotgun (WGS) entry which is preliminary data.</text>
</comment>
<keyword evidence="2 5" id="KW-0812">Transmembrane</keyword>
<organism evidence="8 9">
    <name type="scientific">Adineta steineri</name>
    <dbReference type="NCBI Taxonomy" id="433720"/>
    <lineage>
        <taxon>Eukaryota</taxon>
        <taxon>Metazoa</taxon>
        <taxon>Spiralia</taxon>
        <taxon>Gnathifera</taxon>
        <taxon>Rotifera</taxon>
        <taxon>Eurotatoria</taxon>
        <taxon>Bdelloidea</taxon>
        <taxon>Adinetida</taxon>
        <taxon>Adinetidae</taxon>
        <taxon>Adineta</taxon>
    </lineage>
</organism>
<evidence type="ECO:0000313" key="8">
    <source>
        <dbReference type="EMBL" id="CAF1059907.1"/>
    </source>
</evidence>
<dbReference type="Gene3D" id="1.20.1070.10">
    <property type="entry name" value="Rhodopsin 7-helix transmembrane proteins"/>
    <property type="match status" value="1"/>
</dbReference>
<feature type="transmembrane region" description="Helical" evidence="5">
    <location>
        <begin position="159"/>
        <end position="177"/>
    </location>
</feature>
<dbReference type="PROSITE" id="PS50262">
    <property type="entry name" value="G_PROTEIN_RECEP_F1_2"/>
    <property type="match status" value="1"/>
</dbReference>
<feature type="domain" description="G-protein coupled receptors family 1 profile" evidence="7">
    <location>
        <begin position="132"/>
        <end position="313"/>
    </location>
</feature>
<feature type="transmembrane region" description="Helical" evidence="5">
    <location>
        <begin position="263"/>
        <end position="282"/>
    </location>
</feature>
<dbReference type="SUPFAM" id="SSF81321">
    <property type="entry name" value="Family A G protein-coupled receptor-like"/>
    <property type="match status" value="1"/>
</dbReference>
<keyword evidence="6" id="KW-0732">Signal</keyword>
<keyword evidence="4 5" id="KW-0472">Membrane</keyword>
<feature type="signal peptide" evidence="6">
    <location>
        <begin position="1"/>
        <end position="19"/>
    </location>
</feature>
<dbReference type="EMBL" id="CAJNON010000167">
    <property type="protein sequence ID" value="CAF1059907.1"/>
    <property type="molecule type" value="Genomic_DNA"/>
</dbReference>